<gene>
    <name evidence="1" type="ordered locus">COCOR_01596</name>
</gene>
<protein>
    <recommendedName>
        <fullName evidence="3">Lipoprotein</fullName>
    </recommendedName>
</protein>
<dbReference type="Proteomes" id="UP000007587">
    <property type="component" value="Chromosome"/>
</dbReference>
<dbReference type="KEGG" id="ccx:COCOR_01596"/>
<dbReference type="AlphaFoldDB" id="H8MYF2"/>
<evidence type="ECO:0000313" key="2">
    <source>
        <dbReference type="Proteomes" id="UP000007587"/>
    </source>
</evidence>
<evidence type="ECO:0008006" key="3">
    <source>
        <dbReference type="Google" id="ProtNLM"/>
    </source>
</evidence>
<dbReference type="InParanoid" id="H8MYF2"/>
<dbReference type="HOGENOM" id="CLU_3116821_0_0_7"/>
<dbReference type="STRING" id="1144275.COCOR_01596"/>
<proteinExistence type="predicted"/>
<accession>H8MYF2</accession>
<dbReference type="EMBL" id="CP003389">
    <property type="protein sequence ID" value="AFE04162.1"/>
    <property type="molecule type" value="Genomic_DNA"/>
</dbReference>
<reference evidence="1 2" key="1">
    <citation type="journal article" date="2012" name="J. Bacteriol.">
        <title>Complete Genome Sequence of the Fruiting Myxobacterium Corallococcus coralloides DSM 2259.</title>
        <authorList>
            <person name="Huntley S."/>
            <person name="Zhang Y."/>
            <person name="Treuner-Lange A."/>
            <person name="Kneip S."/>
            <person name="Sensen C.W."/>
            <person name="Sogaard-Andersen L."/>
        </authorList>
    </citation>
    <scope>NUCLEOTIDE SEQUENCE [LARGE SCALE GENOMIC DNA]</scope>
    <source>
        <strain evidence="2">ATCC 25202 / DSM 2259 / NBRC 100086 / M2</strain>
    </source>
</reference>
<reference evidence="2" key="2">
    <citation type="submission" date="2012-03" db="EMBL/GenBank/DDBJ databases">
        <title>Genome sequence of the fruiting myxobacterium Corallococcus coralloides DSM 2259.</title>
        <authorList>
            <person name="Huntley S."/>
            <person name="Zhang Y."/>
            <person name="Treuner-Lange A."/>
            <person name="Sensen C.W."/>
            <person name="Sogaard-Andersen L."/>
        </authorList>
    </citation>
    <scope>NUCLEOTIDE SEQUENCE [LARGE SCALE GENOMIC DNA]</scope>
    <source>
        <strain evidence="2">ATCC 25202 / DSM 2259 / NBRC 100086 / M2</strain>
    </source>
</reference>
<keyword evidence="2" id="KW-1185">Reference proteome</keyword>
<evidence type="ECO:0000313" key="1">
    <source>
        <dbReference type="EMBL" id="AFE04162.1"/>
    </source>
</evidence>
<dbReference type="PROSITE" id="PS51257">
    <property type="entry name" value="PROKAR_LIPOPROTEIN"/>
    <property type="match status" value="1"/>
</dbReference>
<name>H8MYF2_CORCM</name>
<sequence>MKQLGWVLLLGLWVSGCATTRVVRLEVDDGERVVVTPREEEGASASEARL</sequence>
<organism evidence="1 2">
    <name type="scientific">Corallococcus coralloides (strain ATCC 25202 / DSM 2259 / NBRC 100086 / M2)</name>
    <name type="common">Myxococcus coralloides</name>
    <dbReference type="NCBI Taxonomy" id="1144275"/>
    <lineage>
        <taxon>Bacteria</taxon>
        <taxon>Pseudomonadati</taxon>
        <taxon>Myxococcota</taxon>
        <taxon>Myxococcia</taxon>
        <taxon>Myxococcales</taxon>
        <taxon>Cystobacterineae</taxon>
        <taxon>Myxococcaceae</taxon>
        <taxon>Corallococcus</taxon>
    </lineage>
</organism>